<gene>
    <name evidence="1" type="ORF">BDN72DRAFT_894429</name>
</gene>
<sequence>MDNLNFNLGALELGTTVSGNFGFHRLASSRACSSIRLHNALTRFLELCHAITMFEGFYEVSILNVGLRMSPVGYALSLLFSGALVSLVQAFFTYRIQVVTEKRRLAYACWALSTSRFAGTTWLGVLLLVIPLEEFSAKWTSLATTVWLIGAFSDVIIAASLSTDLLRKGKRLFLANESSIRSSSRRSVSGILLERLPLLMMFAFSLVAIGLVVCFMAMPDNLIWAAVGLGLPRMFSISLLASSVILCLIQRLPIFTELTG</sequence>
<dbReference type="EMBL" id="ML208281">
    <property type="protein sequence ID" value="TFK72784.1"/>
    <property type="molecule type" value="Genomic_DNA"/>
</dbReference>
<accession>A0ACD3B553</accession>
<reference evidence="1 2" key="1">
    <citation type="journal article" date="2019" name="Nat. Ecol. Evol.">
        <title>Megaphylogeny resolves global patterns of mushroom evolution.</title>
        <authorList>
            <person name="Varga T."/>
            <person name="Krizsan K."/>
            <person name="Foldi C."/>
            <person name="Dima B."/>
            <person name="Sanchez-Garcia M."/>
            <person name="Sanchez-Ramirez S."/>
            <person name="Szollosi G.J."/>
            <person name="Szarkandi J.G."/>
            <person name="Papp V."/>
            <person name="Albert L."/>
            <person name="Andreopoulos W."/>
            <person name="Angelini C."/>
            <person name="Antonin V."/>
            <person name="Barry K.W."/>
            <person name="Bougher N.L."/>
            <person name="Buchanan P."/>
            <person name="Buyck B."/>
            <person name="Bense V."/>
            <person name="Catcheside P."/>
            <person name="Chovatia M."/>
            <person name="Cooper J."/>
            <person name="Damon W."/>
            <person name="Desjardin D."/>
            <person name="Finy P."/>
            <person name="Geml J."/>
            <person name="Haridas S."/>
            <person name="Hughes K."/>
            <person name="Justo A."/>
            <person name="Karasinski D."/>
            <person name="Kautmanova I."/>
            <person name="Kiss B."/>
            <person name="Kocsube S."/>
            <person name="Kotiranta H."/>
            <person name="LaButti K.M."/>
            <person name="Lechner B.E."/>
            <person name="Liimatainen K."/>
            <person name="Lipzen A."/>
            <person name="Lukacs Z."/>
            <person name="Mihaltcheva S."/>
            <person name="Morgado L.N."/>
            <person name="Niskanen T."/>
            <person name="Noordeloos M.E."/>
            <person name="Ohm R.A."/>
            <person name="Ortiz-Santana B."/>
            <person name="Ovrebo C."/>
            <person name="Racz N."/>
            <person name="Riley R."/>
            <person name="Savchenko A."/>
            <person name="Shiryaev A."/>
            <person name="Soop K."/>
            <person name="Spirin V."/>
            <person name="Szebenyi C."/>
            <person name="Tomsovsky M."/>
            <person name="Tulloss R.E."/>
            <person name="Uehling J."/>
            <person name="Grigoriev I.V."/>
            <person name="Vagvolgyi C."/>
            <person name="Papp T."/>
            <person name="Martin F.M."/>
            <person name="Miettinen O."/>
            <person name="Hibbett D.S."/>
            <person name="Nagy L.G."/>
        </authorList>
    </citation>
    <scope>NUCLEOTIDE SEQUENCE [LARGE SCALE GENOMIC DNA]</scope>
    <source>
        <strain evidence="1 2">NL-1719</strain>
    </source>
</reference>
<keyword evidence="2" id="KW-1185">Reference proteome</keyword>
<name>A0ACD3B553_9AGAR</name>
<evidence type="ECO:0000313" key="2">
    <source>
        <dbReference type="Proteomes" id="UP000308600"/>
    </source>
</evidence>
<evidence type="ECO:0000313" key="1">
    <source>
        <dbReference type="EMBL" id="TFK72784.1"/>
    </source>
</evidence>
<organism evidence="1 2">
    <name type="scientific">Pluteus cervinus</name>
    <dbReference type="NCBI Taxonomy" id="181527"/>
    <lineage>
        <taxon>Eukaryota</taxon>
        <taxon>Fungi</taxon>
        <taxon>Dikarya</taxon>
        <taxon>Basidiomycota</taxon>
        <taxon>Agaricomycotina</taxon>
        <taxon>Agaricomycetes</taxon>
        <taxon>Agaricomycetidae</taxon>
        <taxon>Agaricales</taxon>
        <taxon>Pluteineae</taxon>
        <taxon>Pluteaceae</taxon>
        <taxon>Pluteus</taxon>
    </lineage>
</organism>
<protein>
    <submittedName>
        <fullName evidence="1">Uncharacterized protein</fullName>
    </submittedName>
</protein>
<dbReference type="Proteomes" id="UP000308600">
    <property type="component" value="Unassembled WGS sequence"/>
</dbReference>
<proteinExistence type="predicted"/>